<keyword evidence="9" id="KW-1185">Reference proteome</keyword>
<dbReference type="InterPro" id="IPR000182">
    <property type="entry name" value="GNAT_dom"/>
</dbReference>
<keyword evidence="1 6" id="KW-0808">Transferase</keyword>
<dbReference type="CDD" id="cd04301">
    <property type="entry name" value="NAT_SF"/>
    <property type="match status" value="1"/>
</dbReference>
<feature type="domain" description="N-acetyltransferase" evidence="5">
    <location>
        <begin position="36"/>
        <end position="186"/>
    </location>
</feature>
<evidence type="ECO:0000259" key="5">
    <source>
        <dbReference type="PROSITE" id="PS51186"/>
    </source>
</evidence>
<dbReference type="AlphaFoldDB" id="A0A2G5HTS3"/>
<evidence type="ECO:0000313" key="9">
    <source>
        <dbReference type="Proteomes" id="UP001302367"/>
    </source>
</evidence>
<reference evidence="6 8" key="1">
    <citation type="submission" date="2015-10" db="EMBL/GenBank/DDBJ databases">
        <title>The cercosporin biosynthetic gene cluster was horizontally transferred to several fungal lineages and shown to be expanded in Cercospora beticola based on microsynteny with recipient genomes.</title>
        <authorList>
            <person name="De Jonge R."/>
            <person name="Ebert M.K."/>
            <person name="Suttle J.C."/>
            <person name="Jurick Ii W.M."/>
            <person name="Secor G.A."/>
            <person name="Thomma B.P."/>
            <person name="Van De Peer Y."/>
            <person name="Bolton M.D."/>
        </authorList>
    </citation>
    <scope>NUCLEOTIDE SEQUENCE [LARGE SCALE GENOMIC DNA]</scope>
    <source>
        <strain evidence="6 8">09-40</strain>
    </source>
</reference>
<dbReference type="EMBL" id="CP134191">
    <property type="protein sequence ID" value="WPB07189.1"/>
    <property type="molecule type" value="Genomic_DNA"/>
</dbReference>
<evidence type="ECO:0000256" key="3">
    <source>
        <dbReference type="ARBA" id="ARBA00024025"/>
    </source>
</evidence>
<name>A0A2G5HTS3_CERBT</name>
<evidence type="ECO:0000313" key="7">
    <source>
        <dbReference type="EMBL" id="WPB07189.1"/>
    </source>
</evidence>
<dbReference type="PANTHER" id="PTHR45896:SF1">
    <property type="entry name" value="N-ALPHA-ACETYLTRANSFERASE 30"/>
    <property type="match status" value="1"/>
</dbReference>
<keyword evidence="2" id="KW-0012">Acyltransferase</keyword>
<gene>
    <name evidence="6" type="ORF">CB0940_10471</name>
    <name evidence="7" type="ORF">RHO25_011850</name>
</gene>
<evidence type="ECO:0000256" key="4">
    <source>
        <dbReference type="SAM" id="MobiDB-lite"/>
    </source>
</evidence>
<dbReference type="SUPFAM" id="SSF55729">
    <property type="entry name" value="Acyl-CoA N-acyltransferases (Nat)"/>
    <property type="match status" value="1"/>
</dbReference>
<evidence type="ECO:0000256" key="1">
    <source>
        <dbReference type="ARBA" id="ARBA00022679"/>
    </source>
</evidence>
<dbReference type="Gene3D" id="3.40.630.30">
    <property type="match status" value="1"/>
</dbReference>
<proteinExistence type="inferred from homology"/>
<evidence type="ECO:0000313" key="6">
    <source>
        <dbReference type="EMBL" id="PIA95930.1"/>
    </source>
</evidence>
<evidence type="ECO:0000313" key="8">
    <source>
        <dbReference type="Proteomes" id="UP000230605"/>
    </source>
</evidence>
<protein>
    <submittedName>
        <fullName evidence="6">N-alpha-acetyltransferase 30</fullName>
    </submittedName>
</protein>
<accession>A0A2G5HTS3</accession>
<dbReference type="InterPro" id="IPR044542">
    <property type="entry name" value="NAA30-like"/>
</dbReference>
<feature type="region of interest" description="Disordered" evidence="4">
    <location>
        <begin position="1"/>
        <end position="29"/>
    </location>
</feature>
<sequence>MNNSAESEADTAKTEATSSKKKTTSDSDSADEIRYICYGSEKESPWLPAIKQLISKDLSEPYSIYVYRYFLYQWGKLCFLALNPQDELIGVIVCKLEPHRGGPLRGYIAMLATREDQRGKGIASKLVRMACEAMIEENADEIALETETHNLPSLKIYEKLGFIRSKRLHRYYLNGNTAYRLILYLKDGIPYQPTFPPMDYGPNSAEGALYGSGEDPTKAMLGSEDLIERQAAQMRIEEGGRGG</sequence>
<dbReference type="GO" id="GO:0031417">
    <property type="term" value="C:NatC complex"/>
    <property type="evidence" value="ECO:0007669"/>
    <property type="project" value="TreeGrafter"/>
</dbReference>
<dbReference type="InterPro" id="IPR016181">
    <property type="entry name" value="Acyl_CoA_acyltransferase"/>
</dbReference>
<dbReference type="PROSITE" id="PS51186">
    <property type="entry name" value="GNAT"/>
    <property type="match status" value="1"/>
</dbReference>
<comment type="similarity">
    <text evidence="3">Belongs to the acetyltransferase family. MAK3 subfamily.</text>
</comment>
<dbReference type="GO" id="GO:0004596">
    <property type="term" value="F:protein-N-terminal amino-acid acetyltransferase activity"/>
    <property type="evidence" value="ECO:0007669"/>
    <property type="project" value="InterPro"/>
</dbReference>
<reference evidence="7 9" key="2">
    <citation type="submission" date="2023-09" db="EMBL/GenBank/DDBJ databases">
        <title>Complete-Gapless Cercospora beticola genome.</title>
        <authorList>
            <person name="Wyatt N.A."/>
            <person name="Spanner R.E."/>
            <person name="Bolton M.D."/>
        </authorList>
    </citation>
    <scope>NUCLEOTIDE SEQUENCE [LARGE SCALE GENOMIC DNA]</scope>
    <source>
        <strain evidence="7">Cb09-40</strain>
    </source>
</reference>
<organism evidence="6 8">
    <name type="scientific">Cercospora beticola</name>
    <name type="common">Sugarbeet leaf spot fungus</name>
    <dbReference type="NCBI Taxonomy" id="122368"/>
    <lineage>
        <taxon>Eukaryota</taxon>
        <taxon>Fungi</taxon>
        <taxon>Dikarya</taxon>
        <taxon>Ascomycota</taxon>
        <taxon>Pezizomycotina</taxon>
        <taxon>Dothideomycetes</taxon>
        <taxon>Dothideomycetidae</taxon>
        <taxon>Mycosphaerellales</taxon>
        <taxon>Mycosphaerellaceae</taxon>
        <taxon>Cercospora</taxon>
    </lineage>
</organism>
<dbReference type="PANTHER" id="PTHR45896">
    <property type="entry name" value="N-ALPHA-ACETYLTRANSFERASE 30"/>
    <property type="match status" value="1"/>
</dbReference>
<dbReference type="Pfam" id="PF00583">
    <property type="entry name" value="Acetyltransf_1"/>
    <property type="match status" value="1"/>
</dbReference>
<evidence type="ECO:0000256" key="2">
    <source>
        <dbReference type="ARBA" id="ARBA00023315"/>
    </source>
</evidence>
<dbReference type="OrthoDB" id="249099at2759"/>
<dbReference type="EMBL" id="LKMD01000103">
    <property type="protein sequence ID" value="PIA95930.1"/>
    <property type="molecule type" value="Genomic_DNA"/>
</dbReference>
<dbReference type="Proteomes" id="UP000230605">
    <property type="component" value="Chromosome 8"/>
</dbReference>
<dbReference type="Proteomes" id="UP001302367">
    <property type="component" value="Chromosome 8"/>
</dbReference>